<gene>
    <name evidence="2" type="ORF">UW52_C0001G0003</name>
</gene>
<evidence type="ECO:0000313" key="2">
    <source>
        <dbReference type="EMBL" id="KKT61565.1"/>
    </source>
</evidence>
<protein>
    <submittedName>
        <fullName evidence="2">Uncharacterized protein</fullName>
    </submittedName>
</protein>
<dbReference type="Proteomes" id="UP000034521">
    <property type="component" value="Unassembled WGS sequence"/>
</dbReference>
<sequence length="85" mass="9536">MKKRMVSYINFTALTIILSSTVFLFFLVRDNKSMQILIGVLLSVLYATWGIIHHAMAGDLHPKVVVEYLLVGAIAVTLIVTVVWM</sequence>
<keyword evidence="1" id="KW-1133">Transmembrane helix</keyword>
<feature type="transmembrane region" description="Helical" evidence="1">
    <location>
        <begin position="34"/>
        <end position="52"/>
    </location>
</feature>
<name>A0A0G1IQY5_9BACT</name>
<accession>A0A0G1IQY5</accession>
<evidence type="ECO:0000256" key="1">
    <source>
        <dbReference type="SAM" id="Phobius"/>
    </source>
</evidence>
<feature type="transmembrane region" description="Helical" evidence="1">
    <location>
        <begin position="7"/>
        <end position="28"/>
    </location>
</feature>
<proteinExistence type="predicted"/>
<keyword evidence="1" id="KW-0812">Transmembrane</keyword>
<keyword evidence="1" id="KW-0472">Membrane</keyword>
<reference evidence="2 3" key="1">
    <citation type="journal article" date="2015" name="Nature">
        <title>rRNA introns, odd ribosomes, and small enigmatic genomes across a large radiation of phyla.</title>
        <authorList>
            <person name="Brown C.T."/>
            <person name="Hug L.A."/>
            <person name="Thomas B.C."/>
            <person name="Sharon I."/>
            <person name="Castelle C.J."/>
            <person name="Singh A."/>
            <person name="Wilkins M.J."/>
            <person name="Williams K.H."/>
            <person name="Banfield J.F."/>
        </authorList>
    </citation>
    <scope>NUCLEOTIDE SEQUENCE [LARGE SCALE GENOMIC DNA]</scope>
</reference>
<feature type="transmembrane region" description="Helical" evidence="1">
    <location>
        <begin position="64"/>
        <end position="84"/>
    </location>
</feature>
<dbReference type="AlphaFoldDB" id="A0A0G1IQY5"/>
<comment type="caution">
    <text evidence="2">The sequence shown here is derived from an EMBL/GenBank/DDBJ whole genome shotgun (WGS) entry which is preliminary data.</text>
</comment>
<evidence type="ECO:0000313" key="3">
    <source>
        <dbReference type="Proteomes" id="UP000034521"/>
    </source>
</evidence>
<organism evidence="2 3">
    <name type="scientific">Candidatus Gottesmanbacteria bacterium GW2011_GWA1_44_24b</name>
    <dbReference type="NCBI Taxonomy" id="1618437"/>
    <lineage>
        <taxon>Bacteria</taxon>
        <taxon>Candidatus Gottesmaniibacteriota</taxon>
    </lineage>
</organism>
<dbReference type="EMBL" id="LCIQ01000001">
    <property type="protein sequence ID" value="KKT61565.1"/>
    <property type="molecule type" value="Genomic_DNA"/>
</dbReference>